<protein>
    <submittedName>
        <fullName evidence="2">HAD family hydrolase</fullName>
        <ecNumber evidence="2">3.1.3.-</ecNumber>
    </submittedName>
</protein>
<dbReference type="InterPro" id="IPR036412">
    <property type="entry name" value="HAD-like_sf"/>
</dbReference>
<dbReference type="InterPro" id="IPR006439">
    <property type="entry name" value="HAD-SF_hydro_IA"/>
</dbReference>
<dbReference type="InterPro" id="IPR023214">
    <property type="entry name" value="HAD_sf"/>
</dbReference>
<dbReference type="SFLD" id="SFLDS00003">
    <property type="entry name" value="Haloacid_Dehalogenase"/>
    <property type="match status" value="1"/>
</dbReference>
<name>A0ABW3PZZ8_9BACT</name>
<accession>A0ABW3PZZ8</accession>
<dbReference type="RefSeq" id="WP_265989927.1">
    <property type="nucleotide sequence ID" value="NZ_CP110973.1"/>
</dbReference>
<comment type="caution">
    <text evidence="2">The sequence shown here is derived from an EMBL/GenBank/DDBJ whole genome shotgun (WGS) entry which is preliminary data.</text>
</comment>
<dbReference type="Gene3D" id="3.40.50.1000">
    <property type="entry name" value="HAD superfamily/HAD-like"/>
    <property type="match status" value="1"/>
</dbReference>
<dbReference type="InterPro" id="IPR051540">
    <property type="entry name" value="S-2-haloacid_dehalogenase"/>
</dbReference>
<dbReference type="EC" id="3.1.3.-" evidence="2"/>
<reference evidence="3" key="1">
    <citation type="journal article" date="2019" name="Int. J. Syst. Evol. Microbiol.">
        <title>The Global Catalogue of Microorganisms (GCM) 10K type strain sequencing project: providing services to taxonomists for standard genome sequencing and annotation.</title>
        <authorList>
            <consortium name="The Broad Institute Genomics Platform"/>
            <consortium name="The Broad Institute Genome Sequencing Center for Infectious Disease"/>
            <person name="Wu L."/>
            <person name="Ma J."/>
        </authorList>
    </citation>
    <scope>NUCLEOTIDE SEQUENCE [LARGE SCALE GENOMIC DNA]</scope>
    <source>
        <strain evidence="3">CCUG 55608</strain>
    </source>
</reference>
<dbReference type="SUPFAM" id="SSF56784">
    <property type="entry name" value="HAD-like"/>
    <property type="match status" value="1"/>
</dbReference>
<dbReference type="EMBL" id="JBHTLP010000002">
    <property type="protein sequence ID" value="MFD1140087.1"/>
    <property type="molecule type" value="Genomic_DNA"/>
</dbReference>
<dbReference type="SFLD" id="SFLDG01129">
    <property type="entry name" value="C1.5:_HAD__Beta-PGM__Phosphata"/>
    <property type="match status" value="1"/>
</dbReference>
<organism evidence="2 3">
    <name type="scientific">Larkinella insperata</name>
    <dbReference type="NCBI Taxonomy" id="332158"/>
    <lineage>
        <taxon>Bacteria</taxon>
        <taxon>Pseudomonadati</taxon>
        <taxon>Bacteroidota</taxon>
        <taxon>Cytophagia</taxon>
        <taxon>Cytophagales</taxon>
        <taxon>Spirosomataceae</taxon>
        <taxon>Larkinella</taxon>
    </lineage>
</organism>
<dbReference type="Proteomes" id="UP001597116">
    <property type="component" value="Unassembled WGS sequence"/>
</dbReference>
<proteinExistence type="predicted"/>
<dbReference type="PANTHER" id="PTHR43316">
    <property type="entry name" value="HYDROLASE, HALOACID DELAHOGENASE-RELATED"/>
    <property type="match status" value="1"/>
</dbReference>
<dbReference type="GO" id="GO:0016787">
    <property type="term" value="F:hydrolase activity"/>
    <property type="evidence" value="ECO:0007669"/>
    <property type="project" value="UniProtKB-KW"/>
</dbReference>
<sequence>MIKGLLFDYGGTIDTNGLHWGGVLWARYQKYGVPVDQATFNKAYAFGERALAIHPIVKPNHTFYEVLALKTEQQFKFLAEAGFELDQSAIQAIAGDCNEFARQTVAEATPILRTLAEQYPLVMVSNFYGNLNTVLEEFGIRSCFKTVIESAVVGVRKPDPAIYQLGLDYLQLPAQNTVVIGDSYTKDIRPASQLGCRTLWLNVAGWEDTPQSGETASEADAEMTDFAQLPEQLSRLTAKAAQIISDYQ</sequence>
<evidence type="ECO:0000313" key="3">
    <source>
        <dbReference type="Proteomes" id="UP001597116"/>
    </source>
</evidence>
<dbReference type="PRINTS" id="PR00413">
    <property type="entry name" value="HADHALOGNASE"/>
</dbReference>
<keyword evidence="1 2" id="KW-0378">Hydrolase</keyword>
<dbReference type="NCBIfam" id="TIGR01549">
    <property type="entry name" value="HAD-SF-IA-v1"/>
    <property type="match status" value="1"/>
</dbReference>
<gene>
    <name evidence="2" type="ORF">ACFQ4C_03170</name>
</gene>
<evidence type="ECO:0000256" key="1">
    <source>
        <dbReference type="ARBA" id="ARBA00022801"/>
    </source>
</evidence>
<evidence type="ECO:0000313" key="2">
    <source>
        <dbReference type="EMBL" id="MFD1140087.1"/>
    </source>
</evidence>
<keyword evidence="3" id="KW-1185">Reference proteome</keyword>
<dbReference type="NCBIfam" id="TIGR01509">
    <property type="entry name" value="HAD-SF-IA-v3"/>
    <property type="match status" value="1"/>
</dbReference>
<dbReference type="Pfam" id="PF00702">
    <property type="entry name" value="Hydrolase"/>
    <property type="match status" value="1"/>
</dbReference>